<dbReference type="AlphaFoldDB" id="A0A382UCY8"/>
<gene>
    <name evidence="4" type="ORF">METZ01_LOCUS384806</name>
</gene>
<dbReference type="InterPro" id="IPR010376">
    <property type="entry name" value="GBBH-like_N"/>
</dbReference>
<dbReference type="InterPro" id="IPR038492">
    <property type="entry name" value="GBBH-like_N_sf"/>
</dbReference>
<dbReference type="EMBL" id="UINC01143179">
    <property type="protein sequence ID" value="SVD31952.1"/>
    <property type="molecule type" value="Genomic_DNA"/>
</dbReference>
<protein>
    <recommendedName>
        <fullName evidence="3">Gamma-butyrobetaine hydroxylase-like N-terminal domain-containing protein</fullName>
    </recommendedName>
</protein>
<keyword evidence="1" id="KW-0479">Metal-binding</keyword>
<evidence type="ECO:0000259" key="3">
    <source>
        <dbReference type="Pfam" id="PF06155"/>
    </source>
</evidence>
<dbReference type="Pfam" id="PF06155">
    <property type="entry name" value="GBBH-like_N"/>
    <property type="match status" value="1"/>
</dbReference>
<dbReference type="PANTHER" id="PTHR35303">
    <property type="entry name" value="OS02G0197800 PROTEIN"/>
    <property type="match status" value="1"/>
</dbReference>
<feature type="domain" description="Gamma-butyrobetaine hydroxylase-like N-terminal" evidence="3">
    <location>
        <begin position="17"/>
        <end position="99"/>
    </location>
</feature>
<evidence type="ECO:0000256" key="1">
    <source>
        <dbReference type="ARBA" id="ARBA00022723"/>
    </source>
</evidence>
<accession>A0A382UCY8</accession>
<dbReference type="Gene3D" id="3.30.2020.30">
    <property type="match status" value="1"/>
</dbReference>
<evidence type="ECO:0000313" key="4">
    <source>
        <dbReference type="EMBL" id="SVD31952.1"/>
    </source>
</evidence>
<name>A0A382UCY8_9ZZZZ</name>
<sequence>MSQKPQLEIAHSELVNDFLLIKWTDETESIISFQTLRDNCPCASCAGETDALGNVYKGPEKLKSDSSYQLTQIEPVGYYGLRPHWGDQHNTGIYSFHVLKSLSDSS</sequence>
<proteinExistence type="predicted"/>
<reference evidence="4" key="1">
    <citation type="submission" date="2018-05" db="EMBL/GenBank/DDBJ databases">
        <authorList>
            <person name="Lanie J.A."/>
            <person name="Ng W.-L."/>
            <person name="Kazmierczak K.M."/>
            <person name="Andrzejewski T.M."/>
            <person name="Davidsen T.M."/>
            <person name="Wayne K.J."/>
            <person name="Tettelin H."/>
            <person name="Glass J.I."/>
            <person name="Rusch D."/>
            <person name="Podicherti R."/>
            <person name="Tsui H.-C.T."/>
            <person name="Winkler M.E."/>
        </authorList>
    </citation>
    <scope>NUCLEOTIDE SEQUENCE</scope>
</reference>
<dbReference type="GO" id="GO:0046872">
    <property type="term" value="F:metal ion binding"/>
    <property type="evidence" value="ECO:0007669"/>
    <property type="project" value="UniProtKB-KW"/>
</dbReference>
<evidence type="ECO:0000256" key="2">
    <source>
        <dbReference type="ARBA" id="ARBA00023004"/>
    </source>
</evidence>
<organism evidence="4">
    <name type="scientific">marine metagenome</name>
    <dbReference type="NCBI Taxonomy" id="408172"/>
    <lineage>
        <taxon>unclassified sequences</taxon>
        <taxon>metagenomes</taxon>
        <taxon>ecological metagenomes</taxon>
    </lineage>
</organism>
<keyword evidence="2" id="KW-0408">Iron</keyword>